<comment type="function">
    <text evidence="8 10">Specifically methylates the N3 position of the uracil ring of uridine 1498 (m3U1498) in 16S rRNA. Acts on the fully assembled 30S ribosomal subunit.</text>
</comment>
<dbReference type="Proteomes" id="UP001500298">
    <property type="component" value="Unassembled WGS sequence"/>
</dbReference>
<dbReference type="PANTHER" id="PTHR30027:SF3">
    <property type="entry name" value="16S RRNA (URACIL(1498)-N(3))-METHYLTRANSFERASE"/>
    <property type="match status" value="1"/>
</dbReference>
<dbReference type="Gene3D" id="2.40.240.20">
    <property type="entry name" value="Hypothetical PUA domain-like, domain 1"/>
    <property type="match status" value="1"/>
</dbReference>
<organism evidence="13 14">
    <name type="scientific">Algivirga pacifica</name>
    <dbReference type="NCBI Taxonomy" id="1162670"/>
    <lineage>
        <taxon>Bacteria</taxon>
        <taxon>Pseudomonadati</taxon>
        <taxon>Bacteroidota</taxon>
        <taxon>Cytophagia</taxon>
        <taxon>Cytophagales</taxon>
        <taxon>Flammeovirgaceae</taxon>
        <taxon>Algivirga</taxon>
    </lineage>
</organism>
<evidence type="ECO:0000256" key="6">
    <source>
        <dbReference type="ARBA" id="ARBA00022679"/>
    </source>
</evidence>
<evidence type="ECO:0000256" key="4">
    <source>
        <dbReference type="ARBA" id="ARBA00022552"/>
    </source>
</evidence>
<evidence type="ECO:0000259" key="12">
    <source>
        <dbReference type="Pfam" id="PF20260"/>
    </source>
</evidence>
<accession>A0ABP9DMF7</accession>
<evidence type="ECO:0000256" key="2">
    <source>
        <dbReference type="ARBA" id="ARBA00005528"/>
    </source>
</evidence>
<dbReference type="InterPro" id="IPR029026">
    <property type="entry name" value="tRNA_m1G_MTases_N"/>
</dbReference>
<dbReference type="PANTHER" id="PTHR30027">
    <property type="entry name" value="RIBOSOMAL RNA SMALL SUBUNIT METHYLTRANSFERASE E"/>
    <property type="match status" value="1"/>
</dbReference>
<evidence type="ECO:0000256" key="3">
    <source>
        <dbReference type="ARBA" id="ARBA00022490"/>
    </source>
</evidence>
<evidence type="ECO:0000313" key="14">
    <source>
        <dbReference type="Proteomes" id="UP001500298"/>
    </source>
</evidence>
<evidence type="ECO:0000256" key="5">
    <source>
        <dbReference type="ARBA" id="ARBA00022603"/>
    </source>
</evidence>
<comment type="subcellular location">
    <subcellularLocation>
        <location evidence="1 10">Cytoplasm</location>
    </subcellularLocation>
</comment>
<keyword evidence="14" id="KW-1185">Reference proteome</keyword>
<evidence type="ECO:0000256" key="8">
    <source>
        <dbReference type="ARBA" id="ARBA00025699"/>
    </source>
</evidence>
<dbReference type="SUPFAM" id="SSF88697">
    <property type="entry name" value="PUA domain-like"/>
    <property type="match status" value="1"/>
</dbReference>
<comment type="similarity">
    <text evidence="2 10">Belongs to the RNA methyltransferase RsmE family.</text>
</comment>
<dbReference type="CDD" id="cd18084">
    <property type="entry name" value="RsmE-like"/>
    <property type="match status" value="1"/>
</dbReference>
<name>A0ABP9DMF7_9BACT</name>
<dbReference type="Gene3D" id="3.40.1280.10">
    <property type="match status" value="1"/>
</dbReference>
<dbReference type="RefSeq" id="WP_345374816.1">
    <property type="nucleotide sequence ID" value="NZ_BAABJX010000063.1"/>
</dbReference>
<feature type="domain" description="Ribosomal RNA small subunit methyltransferase E methyltransferase" evidence="11">
    <location>
        <begin position="76"/>
        <end position="230"/>
    </location>
</feature>
<evidence type="ECO:0000259" key="11">
    <source>
        <dbReference type="Pfam" id="PF04452"/>
    </source>
</evidence>
<keyword evidence="7 10" id="KW-0949">S-adenosyl-L-methionine</keyword>
<dbReference type="EC" id="2.1.1.193" evidence="10"/>
<dbReference type="NCBIfam" id="TIGR00046">
    <property type="entry name" value="RsmE family RNA methyltransferase"/>
    <property type="match status" value="1"/>
</dbReference>
<dbReference type="Pfam" id="PF20260">
    <property type="entry name" value="PUA_4"/>
    <property type="match status" value="1"/>
</dbReference>
<keyword evidence="4 10" id="KW-0698">rRNA processing</keyword>
<keyword evidence="6 10" id="KW-0808">Transferase</keyword>
<dbReference type="SUPFAM" id="SSF75217">
    <property type="entry name" value="alpha/beta knot"/>
    <property type="match status" value="1"/>
</dbReference>
<evidence type="ECO:0000256" key="10">
    <source>
        <dbReference type="PIRNR" id="PIRNR015601"/>
    </source>
</evidence>
<proteinExistence type="inferred from homology"/>
<dbReference type="PIRSF" id="PIRSF015601">
    <property type="entry name" value="MTase_slr0722"/>
    <property type="match status" value="1"/>
</dbReference>
<gene>
    <name evidence="13" type="ORF">GCM10023331_38550</name>
</gene>
<dbReference type="InterPro" id="IPR046886">
    <property type="entry name" value="RsmE_MTase_dom"/>
</dbReference>
<feature type="domain" description="Ribosomal RNA small subunit methyltransferase E PUA-like" evidence="12">
    <location>
        <begin position="18"/>
        <end position="64"/>
    </location>
</feature>
<dbReference type="InterPro" id="IPR046887">
    <property type="entry name" value="RsmE_PUA-like"/>
</dbReference>
<evidence type="ECO:0000256" key="7">
    <source>
        <dbReference type="ARBA" id="ARBA00022691"/>
    </source>
</evidence>
<protein>
    <recommendedName>
        <fullName evidence="10">Ribosomal RNA small subunit methyltransferase E</fullName>
        <ecNumber evidence="10">2.1.1.193</ecNumber>
    </recommendedName>
</protein>
<comment type="catalytic activity">
    <reaction evidence="9 10">
        <text>uridine(1498) in 16S rRNA + S-adenosyl-L-methionine = N(3)-methyluridine(1498) in 16S rRNA + S-adenosyl-L-homocysteine + H(+)</text>
        <dbReference type="Rhea" id="RHEA:42920"/>
        <dbReference type="Rhea" id="RHEA-COMP:10283"/>
        <dbReference type="Rhea" id="RHEA-COMP:10284"/>
        <dbReference type="ChEBI" id="CHEBI:15378"/>
        <dbReference type="ChEBI" id="CHEBI:57856"/>
        <dbReference type="ChEBI" id="CHEBI:59789"/>
        <dbReference type="ChEBI" id="CHEBI:65315"/>
        <dbReference type="ChEBI" id="CHEBI:74502"/>
        <dbReference type="EC" id="2.1.1.193"/>
    </reaction>
</comment>
<dbReference type="Pfam" id="PF04452">
    <property type="entry name" value="Methyltrans_RNA"/>
    <property type="match status" value="1"/>
</dbReference>
<evidence type="ECO:0000313" key="13">
    <source>
        <dbReference type="EMBL" id="GAA4850171.1"/>
    </source>
</evidence>
<reference evidence="14" key="1">
    <citation type="journal article" date="2019" name="Int. J. Syst. Evol. Microbiol.">
        <title>The Global Catalogue of Microorganisms (GCM) 10K type strain sequencing project: providing services to taxonomists for standard genome sequencing and annotation.</title>
        <authorList>
            <consortium name="The Broad Institute Genomics Platform"/>
            <consortium name="The Broad Institute Genome Sequencing Center for Infectious Disease"/>
            <person name="Wu L."/>
            <person name="Ma J."/>
        </authorList>
    </citation>
    <scope>NUCLEOTIDE SEQUENCE [LARGE SCALE GENOMIC DNA]</scope>
    <source>
        <strain evidence="14">JCM 18326</strain>
    </source>
</reference>
<dbReference type="EMBL" id="BAABJX010000063">
    <property type="protein sequence ID" value="GAA4850171.1"/>
    <property type="molecule type" value="Genomic_DNA"/>
</dbReference>
<dbReference type="InterPro" id="IPR015947">
    <property type="entry name" value="PUA-like_sf"/>
</dbReference>
<dbReference type="InterPro" id="IPR029028">
    <property type="entry name" value="Alpha/beta_knot_MTases"/>
</dbReference>
<comment type="caution">
    <text evidence="13">The sequence shown here is derived from an EMBL/GenBank/DDBJ whole genome shotgun (WGS) entry which is preliminary data.</text>
</comment>
<evidence type="ECO:0000256" key="1">
    <source>
        <dbReference type="ARBA" id="ARBA00004496"/>
    </source>
</evidence>
<dbReference type="NCBIfam" id="NF008702">
    <property type="entry name" value="PRK11713.6-1"/>
    <property type="match status" value="1"/>
</dbReference>
<keyword evidence="3 10" id="KW-0963">Cytoplasm</keyword>
<sequence>MRVFFHPEVQPDHTTCTLPAEDSKHAVKVLRMQTGDVLQLRDGKGGVYDCQIKEANPKKCVLAIDRYEYFDRTSEGRIHIAMAPTKNMDRTEFFVEKAVEIGVDAISFMLTHHSERKVVKTDRVQRIAVSGMKQSRKLHLPNIGELTPFEEFVSNVEADEKFIAYVPENPDHHLFKVASPNKNYCVLIGPEGGFTEEEVAFAKQHGFKAVSLGKSRLRAETAALAACHTLNLLQIRD</sequence>
<dbReference type="InterPro" id="IPR006700">
    <property type="entry name" value="RsmE"/>
</dbReference>
<evidence type="ECO:0000256" key="9">
    <source>
        <dbReference type="ARBA" id="ARBA00047944"/>
    </source>
</evidence>
<keyword evidence="5 10" id="KW-0489">Methyltransferase</keyword>